<dbReference type="InterPro" id="IPR001427">
    <property type="entry name" value="RNaseA"/>
</dbReference>
<keyword evidence="8" id="KW-1015">Disulfide bond</keyword>
<dbReference type="PANTHER" id="PTHR11437:SF3">
    <property type="entry name" value="EOSINOPHIL CATIONIC PROTEIN"/>
    <property type="match status" value="1"/>
</dbReference>
<dbReference type="Gene3D" id="3.10.130.10">
    <property type="entry name" value="Ribonuclease A-like domain"/>
    <property type="match status" value="1"/>
</dbReference>
<dbReference type="InterPro" id="IPR023412">
    <property type="entry name" value="RNaseA_domain"/>
</dbReference>
<dbReference type="CDD" id="cd06265">
    <property type="entry name" value="RNase_A_canonical"/>
    <property type="match status" value="1"/>
</dbReference>
<keyword evidence="3" id="KW-0964">Secreted</keyword>
<evidence type="ECO:0000259" key="11">
    <source>
        <dbReference type="SMART" id="SM00092"/>
    </source>
</evidence>
<dbReference type="SMART" id="SM00092">
    <property type="entry name" value="RNAse_Pc"/>
    <property type="match status" value="1"/>
</dbReference>
<dbReference type="GO" id="GO:0002227">
    <property type="term" value="P:innate immune response in mucosa"/>
    <property type="evidence" value="ECO:0007669"/>
    <property type="project" value="TreeGrafter"/>
</dbReference>
<sequence>AVSCGRDSLLGLFLLLGLLGVVISLQALPGGLTWAQWFTIQHINMTHSRCNPAMQAVNRHTGLCKRQNTFLHTSFRRAARVCNTRNVTCPSSGRTNCHSSRFPVTITYCNITRNAPNYRNCTYAQTQTRKIYIIACSVRSPRDDRRYAVVPVHLDKII</sequence>
<reference evidence="12" key="1">
    <citation type="submission" date="2025-08" db="UniProtKB">
        <authorList>
            <consortium name="Ensembl"/>
        </authorList>
    </citation>
    <scope>IDENTIFICATION</scope>
</reference>
<evidence type="ECO:0000256" key="3">
    <source>
        <dbReference type="ARBA" id="ARBA00022525"/>
    </source>
</evidence>
<evidence type="ECO:0000256" key="9">
    <source>
        <dbReference type="ARBA" id="ARBA00023180"/>
    </source>
</evidence>
<dbReference type="PANTHER" id="PTHR11437">
    <property type="entry name" value="RIBONUCLEASE"/>
    <property type="match status" value="1"/>
</dbReference>
<dbReference type="GO" id="GO:0004540">
    <property type="term" value="F:RNA nuclease activity"/>
    <property type="evidence" value="ECO:0007669"/>
    <property type="project" value="TreeGrafter"/>
</dbReference>
<proteinExistence type="inferred from homology"/>
<feature type="chain" id="PRO_5034380832" description="Ribonuclease A-domain domain-containing protein" evidence="10">
    <location>
        <begin position="25"/>
        <end position="158"/>
    </location>
</feature>
<dbReference type="GO" id="GO:0004519">
    <property type="term" value="F:endonuclease activity"/>
    <property type="evidence" value="ECO:0007669"/>
    <property type="project" value="UniProtKB-KW"/>
</dbReference>
<dbReference type="Proteomes" id="UP000694540">
    <property type="component" value="Unplaced"/>
</dbReference>
<evidence type="ECO:0000313" key="13">
    <source>
        <dbReference type="Proteomes" id="UP000694540"/>
    </source>
</evidence>
<evidence type="ECO:0000256" key="10">
    <source>
        <dbReference type="RuleBase" id="RU000651"/>
    </source>
</evidence>
<feature type="signal peptide" evidence="10">
    <location>
        <begin position="1"/>
        <end position="24"/>
    </location>
</feature>
<dbReference type="Pfam" id="PF00074">
    <property type="entry name" value="RnaseA"/>
    <property type="match status" value="1"/>
</dbReference>
<evidence type="ECO:0000256" key="6">
    <source>
        <dbReference type="ARBA" id="ARBA00022759"/>
    </source>
</evidence>
<evidence type="ECO:0000256" key="1">
    <source>
        <dbReference type="ARBA" id="ARBA00004613"/>
    </source>
</evidence>
<keyword evidence="9" id="KW-0325">Glycoprotein</keyword>
<dbReference type="InterPro" id="IPR023411">
    <property type="entry name" value="RNaseA_AS"/>
</dbReference>
<evidence type="ECO:0000256" key="4">
    <source>
        <dbReference type="ARBA" id="ARBA00022722"/>
    </source>
</evidence>
<dbReference type="GeneTree" id="ENSGT00940000162253"/>
<evidence type="ECO:0000256" key="5">
    <source>
        <dbReference type="ARBA" id="ARBA00022729"/>
    </source>
</evidence>
<keyword evidence="7 10" id="KW-0378">Hydrolase</keyword>
<dbReference type="AlphaFoldDB" id="A0A8C3VYQ5"/>
<keyword evidence="5 10" id="KW-0732">Signal</keyword>
<evidence type="ECO:0000256" key="2">
    <source>
        <dbReference type="ARBA" id="ARBA00005600"/>
    </source>
</evidence>
<dbReference type="GO" id="GO:0003676">
    <property type="term" value="F:nucleic acid binding"/>
    <property type="evidence" value="ECO:0007669"/>
    <property type="project" value="InterPro"/>
</dbReference>
<dbReference type="PRINTS" id="PR00794">
    <property type="entry name" value="RIBONUCLEASE"/>
</dbReference>
<protein>
    <recommendedName>
        <fullName evidence="11">Ribonuclease A-domain domain-containing protein</fullName>
    </recommendedName>
</protein>
<dbReference type="FunFam" id="3.10.130.10:FF:000001">
    <property type="entry name" value="Ribonuclease pancreatic"/>
    <property type="match status" value="1"/>
</dbReference>
<dbReference type="GO" id="GO:0006935">
    <property type="term" value="P:chemotaxis"/>
    <property type="evidence" value="ECO:0007669"/>
    <property type="project" value="TreeGrafter"/>
</dbReference>
<dbReference type="GO" id="GO:0005615">
    <property type="term" value="C:extracellular space"/>
    <property type="evidence" value="ECO:0007669"/>
    <property type="project" value="TreeGrafter"/>
</dbReference>
<name>A0A8C3VYQ5_9CETA</name>
<dbReference type="GO" id="GO:0016787">
    <property type="term" value="F:hydrolase activity"/>
    <property type="evidence" value="ECO:0007669"/>
    <property type="project" value="UniProtKB-KW"/>
</dbReference>
<dbReference type="GO" id="GO:0050830">
    <property type="term" value="P:defense response to Gram-positive bacterium"/>
    <property type="evidence" value="ECO:0007669"/>
    <property type="project" value="TreeGrafter"/>
</dbReference>
<dbReference type="PROSITE" id="PS00127">
    <property type="entry name" value="RNASE_PANCREATIC"/>
    <property type="match status" value="1"/>
</dbReference>
<accession>A0A8C3VYQ5</accession>
<dbReference type="InterPro" id="IPR036816">
    <property type="entry name" value="RNaseA-like_dom_sf"/>
</dbReference>
<keyword evidence="6 10" id="KW-0255">Endonuclease</keyword>
<keyword evidence="4 10" id="KW-0540">Nuclease</keyword>
<reference evidence="12" key="2">
    <citation type="submission" date="2025-09" db="UniProtKB">
        <authorList>
            <consortium name="Ensembl"/>
        </authorList>
    </citation>
    <scope>IDENTIFICATION</scope>
</reference>
<dbReference type="Ensembl" id="ENSCWAT00000009081.1">
    <property type="protein sequence ID" value="ENSCWAP00000008346.1"/>
    <property type="gene ID" value="ENSCWAG00000006476.1"/>
</dbReference>
<dbReference type="SUPFAM" id="SSF54076">
    <property type="entry name" value="RNase A-like"/>
    <property type="match status" value="1"/>
</dbReference>
<feature type="domain" description="Ribonuclease A-domain" evidence="11">
    <location>
        <begin position="31"/>
        <end position="158"/>
    </location>
</feature>
<evidence type="ECO:0000256" key="7">
    <source>
        <dbReference type="ARBA" id="ARBA00022801"/>
    </source>
</evidence>
<comment type="similarity">
    <text evidence="2 10">Belongs to the pancreatic ribonuclease family.</text>
</comment>
<comment type="subcellular location">
    <subcellularLocation>
        <location evidence="1">Secreted</location>
    </subcellularLocation>
</comment>
<evidence type="ECO:0000256" key="8">
    <source>
        <dbReference type="ARBA" id="ARBA00023157"/>
    </source>
</evidence>
<evidence type="ECO:0000313" key="12">
    <source>
        <dbReference type="Ensembl" id="ENSCWAP00000008346.1"/>
    </source>
</evidence>
<organism evidence="12 13">
    <name type="scientific">Catagonus wagneri</name>
    <name type="common">Chacoan peccary</name>
    <dbReference type="NCBI Taxonomy" id="51154"/>
    <lineage>
        <taxon>Eukaryota</taxon>
        <taxon>Metazoa</taxon>
        <taxon>Chordata</taxon>
        <taxon>Craniata</taxon>
        <taxon>Vertebrata</taxon>
        <taxon>Euteleostomi</taxon>
        <taxon>Mammalia</taxon>
        <taxon>Eutheria</taxon>
        <taxon>Laurasiatheria</taxon>
        <taxon>Artiodactyla</taxon>
        <taxon>Suina</taxon>
        <taxon>Tayassuidae</taxon>
        <taxon>Catagonus</taxon>
    </lineage>
</organism>
<keyword evidence="13" id="KW-1185">Reference proteome</keyword>